<dbReference type="RefSeq" id="WP_354643135.1">
    <property type="nucleotide sequence ID" value="NZ_CP159872.1"/>
</dbReference>
<dbReference type="EMBL" id="CP159872">
    <property type="protein sequence ID" value="XCM82207.1"/>
    <property type="molecule type" value="Genomic_DNA"/>
</dbReference>
<dbReference type="Pfam" id="PF06224">
    <property type="entry name" value="AlkZ-like"/>
    <property type="match status" value="1"/>
</dbReference>
<dbReference type="AlphaFoldDB" id="A0AAU8K402"/>
<name>A0AAU8K402_9ACTN</name>
<accession>A0AAU8K402</accession>
<proteinExistence type="predicted"/>
<dbReference type="InterPro" id="IPR009351">
    <property type="entry name" value="AlkZ-like"/>
</dbReference>
<dbReference type="PANTHER" id="PTHR38479">
    <property type="entry name" value="LMO0824 PROTEIN"/>
    <property type="match status" value="1"/>
</dbReference>
<reference evidence="1" key="1">
    <citation type="submission" date="2024-06" db="EMBL/GenBank/DDBJ databases">
        <title>The genome sequences of Kitasatospora sp. strain HUAS MG31.</title>
        <authorList>
            <person name="Mo P."/>
        </authorList>
    </citation>
    <scope>NUCLEOTIDE SEQUENCE</scope>
    <source>
        <strain evidence="1">HUAS MG31</strain>
    </source>
</reference>
<sequence length="318" mass="33792">MIDDALLRRWRMHSHFGDATGAGGPAGVARRSAGLQAQDAAALRRALLVRGVDDQGEPQRAYRAGEVVTGWLMRGTLHLVPAGDVRWLLGLFGERNLAGGARRRRELGLTEEVLAAAVGLLPELLAAGPLDRAELVRLLRARGVAVDPDGQAPAHLLGYAAARGLLCRGADLSPGRPGYRPLPPGRELAGDEALAELARWHAGAFGPVGPEDLAVWSGLGLTAARRAFAAAGLAEAAPGLFTLPGAEPPPPGPPLERLLGRYDTFLLGYRDRDLMLERRHAKRINAGGGVIRPALVRDGRILGTWRVEGGSEVPELWM</sequence>
<evidence type="ECO:0000313" key="1">
    <source>
        <dbReference type="EMBL" id="XCM82207.1"/>
    </source>
</evidence>
<dbReference type="PANTHER" id="PTHR38479:SF2">
    <property type="entry name" value="WINGED HELIX DNA-BINDING DOMAIN-CONTAINING PROTEIN"/>
    <property type="match status" value="1"/>
</dbReference>
<organism evidence="1">
    <name type="scientific">Kitasatospora camelliae</name>
    <dbReference type="NCBI Taxonomy" id="3156397"/>
    <lineage>
        <taxon>Bacteria</taxon>
        <taxon>Bacillati</taxon>
        <taxon>Actinomycetota</taxon>
        <taxon>Actinomycetes</taxon>
        <taxon>Kitasatosporales</taxon>
        <taxon>Streptomycetaceae</taxon>
        <taxon>Kitasatospora</taxon>
    </lineage>
</organism>
<gene>
    <name evidence="1" type="ORF">ABWK59_26515</name>
</gene>
<dbReference type="KEGG" id="kcm:ABWK59_26515"/>
<protein>
    <submittedName>
        <fullName evidence="1">Crosslink repair DNA glycosylase YcaQ family protein</fullName>
    </submittedName>
</protein>